<accession>A0AAD2HSG9</accession>
<gene>
    <name evidence="1" type="ORF">MYCIT1_LOCUS29165</name>
</gene>
<evidence type="ECO:0000313" key="2">
    <source>
        <dbReference type="Proteomes" id="UP001295794"/>
    </source>
</evidence>
<reference evidence="1" key="1">
    <citation type="submission" date="2023-11" db="EMBL/GenBank/DDBJ databases">
        <authorList>
            <person name="De Vega J J."/>
            <person name="De Vega J J."/>
        </authorList>
    </citation>
    <scope>NUCLEOTIDE SEQUENCE</scope>
</reference>
<dbReference type="AlphaFoldDB" id="A0AAD2HSG9"/>
<dbReference type="EMBL" id="CAVNYO010000435">
    <property type="protein sequence ID" value="CAK5279257.1"/>
    <property type="molecule type" value="Genomic_DNA"/>
</dbReference>
<keyword evidence="2" id="KW-1185">Reference proteome</keyword>
<dbReference type="Proteomes" id="UP001295794">
    <property type="component" value="Unassembled WGS sequence"/>
</dbReference>
<proteinExistence type="predicted"/>
<comment type="caution">
    <text evidence="1">The sequence shown here is derived from an EMBL/GenBank/DDBJ whole genome shotgun (WGS) entry which is preliminary data.</text>
</comment>
<sequence>MWLDSDNFHTASNWERSASPPRYRAVFPIIWICHRLLFIDKSHFRSEPSDHGHICMFNRMQPRSERHREMNTSPVLARPPRTEERKPHLTGHLRWTIVSFTGQSRPPNIRSVEICKHRRFLSYKGWTWPSDFCPSIAPLLSPLASLQR</sequence>
<organism evidence="1 2">
    <name type="scientific">Mycena citricolor</name>
    <dbReference type="NCBI Taxonomy" id="2018698"/>
    <lineage>
        <taxon>Eukaryota</taxon>
        <taxon>Fungi</taxon>
        <taxon>Dikarya</taxon>
        <taxon>Basidiomycota</taxon>
        <taxon>Agaricomycotina</taxon>
        <taxon>Agaricomycetes</taxon>
        <taxon>Agaricomycetidae</taxon>
        <taxon>Agaricales</taxon>
        <taxon>Marasmiineae</taxon>
        <taxon>Mycenaceae</taxon>
        <taxon>Mycena</taxon>
    </lineage>
</organism>
<name>A0AAD2HSG9_9AGAR</name>
<evidence type="ECO:0000313" key="1">
    <source>
        <dbReference type="EMBL" id="CAK5279257.1"/>
    </source>
</evidence>
<protein>
    <submittedName>
        <fullName evidence="1">Uncharacterized protein</fullName>
    </submittedName>
</protein>